<evidence type="ECO:0000313" key="2">
    <source>
        <dbReference type="EMBL" id="CBJ32459.1"/>
    </source>
</evidence>
<dbReference type="Proteomes" id="UP000002630">
    <property type="component" value="Unassembled WGS sequence"/>
</dbReference>
<dbReference type="InParanoid" id="D7FY46"/>
<feature type="region of interest" description="Disordered" evidence="1">
    <location>
        <begin position="1"/>
        <end position="80"/>
    </location>
</feature>
<feature type="compositionally biased region" description="Low complexity" evidence="1">
    <location>
        <begin position="10"/>
        <end position="19"/>
    </location>
</feature>
<keyword evidence="3" id="KW-1185">Reference proteome</keyword>
<evidence type="ECO:0000313" key="3">
    <source>
        <dbReference type="Proteomes" id="UP000002630"/>
    </source>
</evidence>
<gene>
    <name evidence="2" type="ORF">Esi_0339_0037</name>
</gene>
<proteinExistence type="predicted"/>
<protein>
    <submittedName>
        <fullName evidence="2">Uncharacterized protein</fullName>
    </submittedName>
</protein>
<reference evidence="2 3" key="1">
    <citation type="journal article" date="2010" name="Nature">
        <title>The Ectocarpus genome and the independent evolution of multicellularity in brown algae.</title>
        <authorList>
            <person name="Cock J.M."/>
            <person name="Sterck L."/>
            <person name="Rouze P."/>
            <person name="Scornet D."/>
            <person name="Allen A.E."/>
            <person name="Amoutzias G."/>
            <person name="Anthouard V."/>
            <person name="Artiguenave F."/>
            <person name="Aury J.M."/>
            <person name="Badger J.H."/>
            <person name="Beszteri B."/>
            <person name="Billiau K."/>
            <person name="Bonnet E."/>
            <person name="Bothwell J.H."/>
            <person name="Bowler C."/>
            <person name="Boyen C."/>
            <person name="Brownlee C."/>
            <person name="Carrano C.J."/>
            <person name="Charrier B."/>
            <person name="Cho G.Y."/>
            <person name="Coelho S.M."/>
            <person name="Collen J."/>
            <person name="Corre E."/>
            <person name="Da Silva C."/>
            <person name="Delage L."/>
            <person name="Delaroque N."/>
            <person name="Dittami S.M."/>
            <person name="Doulbeau S."/>
            <person name="Elias M."/>
            <person name="Farnham G."/>
            <person name="Gachon C.M."/>
            <person name="Gschloessl B."/>
            <person name="Heesch S."/>
            <person name="Jabbari K."/>
            <person name="Jubin C."/>
            <person name="Kawai H."/>
            <person name="Kimura K."/>
            <person name="Kloareg B."/>
            <person name="Kupper F.C."/>
            <person name="Lang D."/>
            <person name="Le Bail A."/>
            <person name="Leblanc C."/>
            <person name="Lerouge P."/>
            <person name="Lohr M."/>
            <person name="Lopez P.J."/>
            <person name="Martens C."/>
            <person name="Maumus F."/>
            <person name="Michel G."/>
            <person name="Miranda-Saavedra D."/>
            <person name="Morales J."/>
            <person name="Moreau H."/>
            <person name="Motomura T."/>
            <person name="Nagasato C."/>
            <person name="Napoli C.A."/>
            <person name="Nelson D.R."/>
            <person name="Nyvall-Collen P."/>
            <person name="Peters A.F."/>
            <person name="Pommier C."/>
            <person name="Potin P."/>
            <person name="Poulain J."/>
            <person name="Quesneville H."/>
            <person name="Read B."/>
            <person name="Rensing S.A."/>
            <person name="Ritter A."/>
            <person name="Rousvoal S."/>
            <person name="Samanta M."/>
            <person name="Samson G."/>
            <person name="Schroeder D.C."/>
            <person name="Segurens B."/>
            <person name="Strittmatter M."/>
            <person name="Tonon T."/>
            <person name="Tregear J.W."/>
            <person name="Valentin K."/>
            <person name="von Dassow P."/>
            <person name="Yamagishi T."/>
            <person name="Van de Peer Y."/>
            <person name="Wincker P."/>
        </authorList>
    </citation>
    <scope>NUCLEOTIDE SEQUENCE [LARGE SCALE GENOMIC DNA]</scope>
    <source>
        <strain evidence="3">Ec32 / CCAP1310/4</strain>
    </source>
</reference>
<dbReference type="AlphaFoldDB" id="D7FY46"/>
<accession>D7FY46</accession>
<dbReference type="EMBL" id="FN649760">
    <property type="protein sequence ID" value="CBJ32459.1"/>
    <property type="molecule type" value="Genomic_DNA"/>
</dbReference>
<organism evidence="2 3">
    <name type="scientific">Ectocarpus siliculosus</name>
    <name type="common">Brown alga</name>
    <name type="synonym">Conferva siliculosa</name>
    <dbReference type="NCBI Taxonomy" id="2880"/>
    <lineage>
        <taxon>Eukaryota</taxon>
        <taxon>Sar</taxon>
        <taxon>Stramenopiles</taxon>
        <taxon>Ochrophyta</taxon>
        <taxon>PX clade</taxon>
        <taxon>Phaeophyceae</taxon>
        <taxon>Ectocarpales</taxon>
        <taxon>Ectocarpaceae</taxon>
        <taxon>Ectocarpus</taxon>
    </lineage>
</organism>
<sequence>MALTEPGTPPQQRQQQQQPHRNGGAKTRVGRPATTLVRGKKSGATKKVKVKGGARQQQPEGRGDVTPAAAVAGDGDEECNEGPRTALEVAVKMHRGALPEMLRLKEHFESSMRLDVGRLLYYMNLSLLQLVNHGRGGGGDVADAVEAVQRGLRVILRFPGLCRYKCWSHLCHTQLWCLALGPDREPYEELRAAYNPVRPSGSPLVPAFEHWQGMSDICNHVHCRRGERMGFAPSVADCVAKLTPGVLLLPTLPRTA</sequence>
<name>D7FY46_ECTSI</name>
<feature type="compositionally biased region" description="Basic residues" evidence="1">
    <location>
        <begin position="38"/>
        <end position="52"/>
    </location>
</feature>
<evidence type="ECO:0000256" key="1">
    <source>
        <dbReference type="SAM" id="MobiDB-lite"/>
    </source>
</evidence>